<sequence>MSLASLPENKATYRGDIDGLRAFAVIAVVVYHVFPRWLPGGFCGVDVFFVISGFLITCQISRREISFVSFYTRRMRRLAPALLCVLLATVVAGMFFLLPNELSTLGMACFAGATFLSNFFSWQTQGYFDRSASLQPLLHLWSLGVEEQFYLFWPALIALSRRNAISLAKVTLATGLVSFAIGSGCAFLSPATDFYLPFSRIWEFMAGAGLVLGEHGLDRLSPRWRAASGVGGLLCLLIAVFQLRQDWFFPSPTALFPVLGAALVIAVGPETWLARHILSSRPARWLGSISYPLYLWHWPLIAYEHLIHGVSHTHRSTGYAIITISVVLAALTTRFVEAPLRWKTPERRTVIGLLSALAVTAALGLTLRAWPGHSTALGRDTPGVNLEKINLAEQNGIFPITPHMRVEHIQGLTVGIIGSGPEAPVLFTGDSLLFQWGPRVDALFTQGRLKRTIIFISGPSCAPLPVEKPQKDFTYCNAMPAVQDLILAKWPVHTIVMGALWERVFGPPAEWPTKKIKAEKRLRALSENGQRKIVFIMPTPISPRFDPAHMVTRHFTHLSLDKDTLQNGVPLAPMMAEHATITSFLTSMAQDTGSSTLDLTQAICGSVETCFPLMNDGTPKFADQMHLRPDFTQGLTSGLDDILIRPTP</sequence>
<proteinExistence type="predicted"/>
<dbReference type="Pfam" id="PF19040">
    <property type="entry name" value="SGNH"/>
    <property type="match status" value="1"/>
</dbReference>
<feature type="transmembrane region" description="Helical" evidence="1">
    <location>
        <begin position="349"/>
        <end position="370"/>
    </location>
</feature>
<feature type="transmembrane region" description="Helical" evidence="1">
    <location>
        <begin position="78"/>
        <end position="98"/>
    </location>
</feature>
<evidence type="ECO:0000259" key="2">
    <source>
        <dbReference type="Pfam" id="PF01757"/>
    </source>
</evidence>
<dbReference type="InterPro" id="IPR050879">
    <property type="entry name" value="Acyltransferase_3"/>
</dbReference>
<dbReference type="PANTHER" id="PTHR23028:SF53">
    <property type="entry name" value="ACYL_TRANSF_3 DOMAIN-CONTAINING PROTEIN"/>
    <property type="match status" value="1"/>
</dbReference>
<feature type="transmembrane region" description="Helical" evidence="1">
    <location>
        <begin position="104"/>
        <end position="122"/>
    </location>
</feature>
<keyword evidence="1" id="KW-0472">Membrane</keyword>
<dbReference type="EMBL" id="JAJSOJ010000001">
    <property type="protein sequence ID" value="MCE0742320.1"/>
    <property type="molecule type" value="Genomic_DNA"/>
</dbReference>
<feature type="transmembrane region" description="Helical" evidence="1">
    <location>
        <begin position="37"/>
        <end position="57"/>
    </location>
</feature>
<name>A0ABS8VPU9_9PROT</name>
<evidence type="ECO:0000313" key="5">
    <source>
        <dbReference type="Proteomes" id="UP001521074"/>
    </source>
</evidence>
<dbReference type="InterPro" id="IPR043968">
    <property type="entry name" value="SGNH"/>
</dbReference>
<feature type="domain" description="SGNH" evidence="3">
    <location>
        <begin position="417"/>
        <end position="629"/>
    </location>
</feature>
<feature type="transmembrane region" description="Helical" evidence="1">
    <location>
        <begin position="255"/>
        <end position="273"/>
    </location>
</feature>
<evidence type="ECO:0000256" key="1">
    <source>
        <dbReference type="SAM" id="Phobius"/>
    </source>
</evidence>
<feature type="transmembrane region" description="Helical" evidence="1">
    <location>
        <begin position="285"/>
        <end position="306"/>
    </location>
</feature>
<feature type="transmembrane region" description="Helical" evidence="1">
    <location>
        <begin position="318"/>
        <end position="337"/>
    </location>
</feature>
<accession>A0ABS8VPU9</accession>
<organism evidence="4 5">
    <name type="scientific">Acetobacter sicerae</name>
    <dbReference type="NCBI Taxonomy" id="85325"/>
    <lineage>
        <taxon>Bacteria</taxon>
        <taxon>Pseudomonadati</taxon>
        <taxon>Pseudomonadota</taxon>
        <taxon>Alphaproteobacteria</taxon>
        <taxon>Acetobacterales</taxon>
        <taxon>Acetobacteraceae</taxon>
        <taxon>Acetobacter</taxon>
    </lineage>
</organism>
<keyword evidence="4" id="KW-0808">Transferase</keyword>
<keyword evidence="1" id="KW-1133">Transmembrane helix</keyword>
<dbReference type="InterPro" id="IPR002656">
    <property type="entry name" value="Acyl_transf_3_dom"/>
</dbReference>
<comment type="caution">
    <text evidence="4">The sequence shown here is derived from an EMBL/GenBank/DDBJ whole genome shotgun (WGS) entry which is preliminary data.</text>
</comment>
<dbReference type="GO" id="GO:0016746">
    <property type="term" value="F:acyltransferase activity"/>
    <property type="evidence" value="ECO:0007669"/>
    <property type="project" value="UniProtKB-KW"/>
</dbReference>
<feature type="transmembrane region" description="Helical" evidence="1">
    <location>
        <begin position="170"/>
        <end position="189"/>
    </location>
</feature>
<evidence type="ECO:0000313" key="4">
    <source>
        <dbReference type="EMBL" id="MCE0742320.1"/>
    </source>
</evidence>
<dbReference type="RefSeq" id="WP_232875974.1">
    <property type="nucleotide sequence ID" value="NZ_JAJSOJ010000001.1"/>
</dbReference>
<evidence type="ECO:0000259" key="3">
    <source>
        <dbReference type="Pfam" id="PF19040"/>
    </source>
</evidence>
<dbReference type="Pfam" id="PF01757">
    <property type="entry name" value="Acyl_transf_3"/>
    <property type="match status" value="1"/>
</dbReference>
<gene>
    <name evidence="4" type="ORF">LWC05_00200</name>
</gene>
<keyword evidence="1" id="KW-0812">Transmembrane</keyword>
<dbReference type="Proteomes" id="UP001521074">
    <property type="component" value="Unassembled WGS sequence"/>
</dbReference>
<feature type="domain" description="Acyltransferase 3" evidence="2">
    <location>
        <begin position="16"/>
        <end position="331"/>
    </location>
</feature>
<reference evidence="4 5" key="1">
    <citation type="submission" date="2021-12" db="EMBL/GenBank/DDBJ databases">
        <title>Genome sequence of Acetobacter sicerae DmPark20a_162.</title>
        <authorList>
            <person name="Chaston J.M."/>
        </authorList>
    </citation>
    <scope>NUCLEOTIDE SEQUENCE [LARGE SCALE GENOMIC DNA]</scope>
    <source>
        <strain evidence="4 5">DmPark20a_162</strain>
    </source>
</reference>
<dbReference type="PANTHER" id="PTHR23028">
    <property type="entry name" value="ACETYLTRANSFERASE"/>
    <property type="match status" value="1"/>
</dbReference>
<keyword evidence="4" id="KW-0012">Acyltransferase</keyword>
<keyword evidence="5" id="KW-1185">Reference proteome</keyword>
<protein>
    <submittedName>
        <fullName evidence="4">Acyltransferase</fullName>
    </submittedName>
</protein>